<dbReference type="InterPro" id="IPR000688">
    <property type="entry name" value="HypA/HybF"/>
</dbReference>
<evidence type="ECO:0000256" key="2">
    <source>
        <dbReference type="ARBA" id="ARBA00022723"/>
    </source>
</evidence>
<protein>
    <recommendedName>
        <fullName evidence="4">Hydrogenase maturation factor HypA</fullName>
    </recommendedName>
</protein>
<dbReference type="RefSeq" id="WP_146659830.1">
    <property type="nucleotide sequence ID" value="NZ_CP019791.1"/>
</dbReference>
<dbReference type="GO" id="GO:0008270">
    <property type="term" value="F:zinc ion binding"/>
    <property type="evidence" value="ECO:0007669"/>
    <property type="project" value="UniProtKB-UniRule"/>
</dbReference>
<name>A0A1U9NHZ0_9BACT</name>
<dbReference type="KEGG" id="alus:STSP2_00689"/>
<dbReference type="OrthoDB" id="9800361at2"/>
<accession>A0A1U9NHZ0</accession>
<keyword evidence="6" id="KW-1185">Reference proteome</keyword>
<sequence length="118" mass="13153">MHETAVAKSIFDSIVEQAKQHNKKPVRAVVSCGQFNALNDEVLTFAFETIAQDSVCEGMKLEVKHIPLKASCKKCGTTFDFDMYSPLCPECESVEFDFSEDAPLLLEEIELADDENSD</sequence>
<dbReference type="STRING" id="1936003.STSP2_00689"/>
<keyword evidence="1 4" id="KW-0533">Nickel</keyword>
<comment type="function">
    <text evidence="4">Involved in the maturation of [NiFe] hydrogenases. Required for nickel insertion into the metal center of the hydrogenase.</text>
</comment>
<feature type="binding site" evidence="4">
    <location>
        <position position="72"/>
    </location>
    <ligand>
        <name>Zn(2+)</name>
        <dbReference type="ChEBI" id="CHEBI:29105"/>
    </ligand>
</feature>
<dbReference type="GO" id="GO:0016151">
    <property type="term" value="F:nickel cation binding"/>
    <property type="evidence" value="ECO:0007669"/>
    <property type="project" value="UniProtKB-UniRule"/>
</dbReference>
<comment type="similarity">
    <text evidence="4">Belongs to the HypA/HybF family.</text>
</comment>
<dbReference type="HAMAP" id="MF_00213">
    <property type="entry name" value="HypA_HybF"/>
    <property type="match status" value="1"/>
</dbReference>
<dbReference type="Pfam" id="PF01155">
    <property type="entry name" value="HypA"/>
    <property type="match status" value="1"/>
</dbReference>
<evidence type="ECO:0000256" key="3">
    <source>
        <dbReference type="ARBA" id="ARBA00022833"/>
    </source>
</evidence>
<organism evidence="5 6">
    <name type="scientific">Anaerohalosphaera lusitana</name>
    <dbReference type="NCBI Taxonomy" id="1936003"/>
    <lineage>
        <taxon>Bacteria</taxon>
        <taxon>Pseudomonadati</taxon>
        <taxon>Planctomycetota</taxon>
        <taxon>Phycisphaerae</taxon>
        <taxon>Sedimentisphaerales</taxon>
        <taxon>Anaerohalosphaeraceae</taxon>
        <taxon>Anaerohalosphaera</taxon>
    </lineage>
</organism>
<evidence type="ECO:0000256" key="4">
    <source>
        <dbReference type="HAMAP-Rule" id="MF_00213"/>
    </source>
</evidence>
<dbReference type="Gene3D" id="3.30.2320.80">
    <property type="match status" value="1"/>
</dbReference>
<dbReference type="AlphaFoldDB" id="A0A1U9NHZ0"/>
<dbReference type="PANTHER" id="PTHR34535:SF3">
    <property type="entry name" value="HYDROGENASE MATURATION FACTOR HYPA"/>
    <property type="match status" value="1"/>
</dbReference>
<evidence type="ECO:0000256" key="1">
    <source>
        <dbReference type="ARBA" id="ARBA00022596"/>
    </source>
</evidence>
<evidence type="ECO:0000313" key="6">
    <source>
        <dbReference type="Proteomes" id="UP000189674"/>
    </source>
</evidence>
<reference evidence="6" key="1">
    <citation type="submission" date="2017-02" db="EMBL/GenBank/DDBJ databases">
        <title>Comparative genomics and description of representatives of a novel lineage of planctomycetes thriving in anoxic sediments.</title>
        <authorList>
            <person name="Spring S."/>
            <person name="Bunk B."/>
            <person name="Sproer C."/>
        </authorList>
    </citation>
    <scope>NUCLEOTIDE SEQUENCE [LARGE SCALE GENOMIC DNA]</scope>
    <source>
        <strain evidence="6">ST-NAGAB-D1</strain>
    </source>
</reference>
<evidence type="ECO:0000313" key="5">
    <source>
        <dbReference type="EMBL" id="AQT67541.1"/>
    </source>
</evidence>
<dbReference type="GO" id="GO:0051604">
    <property type="term" value="P:protein maturation"/>
    <property type="evidence" value="ECO:0007669"/>
    <property type="project" value="InterPro"/>
</dbReference>
<feature type="binding site" evidence="4">
    <location>
        <position position="88"/>
    </location>
    <ligand>
        <name>Zn(2+)</name>
        <dbReference type="ChEBI" id="CHEBI:29105"/>
    </ligand>
</feature>
<proteinExistence type="inferred from homology"/>
<keyword evidence="2 4" id="KW-0479">Metal-binding</keyword>
<dbReference type="PIRSF" id="PIRSF004761">
    <property type="entry name" value="Hydrgn_mat_HypA"/>
    <property type="match status" value="1"/>
</dbReference>
<feature type="binding site" evidence="4">
    <location>
        <position position="75"/>
    </location>
    <ligand>
        <name>Zn(2+)</name>
        <dbReference type="ChEBI" id="CHEBI:29105"/>
    </ligand>
</feature>
<feature type="binding site" evidence="4">
    <location>
        <position position="91"/>
    </location>
    <ligand>
        <name>Zn(2+)</name>
        <dbReference type="ChEBI" id="CHEBI:29105"/>
    </ligand>
</feature>
<dbReference type="Proteomes" id="UP000189674">
    <property type="component" value="Chromosome"/>
</dbReference>
<gene>
    <name evidence="4" type="primary">hypA</name>
    <name evidence="5" type="ORF">STSP2_00689</name>
</gene>
<dbReference type="PANTHER" id="PTHR34535">
    <property type="entry name" value="HYDROGENASE MATURATION FACTOR HYPA"/>
    <property type="match status" value="1"/>
</dbReference>
<keyword evidence="3 4" id="KW-0862">Zinc</keyword>
<dbReference type="EMBL" id="CP019791">
    <property type="protein sequence ID" value="AQT67541.1"/>
    <property type="molecule type" value="Genomic_DNA"/>
</dbReference>
<feature type="binding site" evidence="4">
    <location>
        <position position="2"/>
    </location>
    <ligand>
        <name>Ni(2+)</name>
        <dbReference type="ChEBI" id="CHEBI:49786"/>
    </ligand>
</feature>